<dbReference type="EMBL" id="CP000698">
    <property type="protein sequence ID" value="ABQ24713.1"/>
    <property type="molecule type" value="Genomic_DNA"/>
</dbReference>
<organism evidence="4 5">
    <name type="scientific">Geotalea uraniireducens (strain Rf4)</name>
    <name type="common">Geobacter uraniireducens</name>
    <dbReference type="NCBI Taxonomy" id="351605"/>
    <lineage>
        <taxon>Bacteria</taxon>
        <taxon>Pseudomonadati</taxon>
        <taxon>Thermodesulfobacteriota</taxon>
        <taxon>Desulfuromonadia</taxon>
        <taxon>Geobacterales</taxon>
        <taxon>Geobacteraceae</taxon>
        <taxon>Geotalea</taxon>
    </lineage>
</organism>
<dbReference type="InterPro" id="IPR051829">
    <property type="entry name" value="Multiheme_Cytochr_ET"/>
</dbReference>
<dbReference type="InterPro" id="IPR054337">
    <property type="entry name" value="Mtrc-MtrF-like_dom_II/IV"/>
</dbReference>
<dbReference type="HOGENOM" id="CLU_251159_0_0_7"/>
<name>A5GCI4_GEOUR</name>
<dbReference type="RefSeq" id="WP_011937438.1">
    <property type="nucleotide sequence ID" value="NC_009483.1"/>
</dbReference>
<keyword evidence="1 2" id="KW-0732">Signal</keyword>
<dbReference type="PANTHER" id="PTHR35038:SF6">
    <property type="entry name" value="SURFACE LOCALIZED DECAHEME CYTOCHROME C LIPOPROTEIN"/>
    <property type="match status" value="1"/>
</dbReference>
<dbReference type="Pfam" id="PF22113">
    <property type="entry name" value="Mtrc-MtrF_II-IV_dom"/>
    <property type="match status" value="1"/>
</dbReference>
<dbReference type="STRING" id="351605.Gura_0498"/>
<evidence type="ECO:0000313" key="5">
    <source>
        <dbReference type="Proteomes" id="UP000006695"/>
    </source>
</evidence>
<feature type="chain" id="PRO_5002681588" evidence="2">
    <location>
        <begin position="34"/>
        <end position="1281"/>
    </location>
</feature>
<gene>
    <name evidence="4" type="ordered locus">Gura_0498</name>
</gene>
<accession>A5GCI4</accession>
<dbReference type="InterPro" id="IPR036280">
    <property type="entry name" value="Multihaem_cyt_sf"/>
</dbReference>
<sequence length="1281" mass="128383">MKKKLGWGSAGKLFLFLALSFVNLCVTAGNASAALDCNGCHGTSSPTDYRPVDAGYRNITTGGIQGNHRTHMALTSNQSSCTPCHNSAGFTSSHRDGKISFQANINGSPLAATYGKGVFVNQTSNPVMTNANCSNANCHFESITPTWGSSAASTNCDTCHAAQPSTLSHPKHVTAFGGTASCIKCHPNRTTFEHATSAGNAGRNIAVTIGSYAGSNYNYLPSQSATRTAGSCSALYCHSSGQSATGGALTGGDYVTATWDSAASGACGTCHKNTAATIASGSHNKHLNAAGSAGCVDCHVGVTGDGVSYNSTRHVDTFINVTGAYSQGKASTPGNGYGTCSAAACHDNGTGTKVITPTWGNTAAACTACHALQPATGSHTKHLSTTQYTKANCASCHASAVEGSNGGTGHLDGNIDAINGYPANKTKGSAYATCNAAYCHSPGQSVTGGALTTEYATITWGGTAACGSCHNATKATIASGSHNKHLNAAGSAGCVDCHVGVTGDGVSYNSTRHVDTFINVTGAYSQGKASTPGNGYGTCSAAACHDNGTGTKVITPTWGNTAAACTACHALQPATGSHTKHLSTTQYTKANCASCHASAVEGSNGGTGHLDGNIDATNGYPANKTKGSAYATCNAAYCHSPGQSVTGGALTIEYATITWGGTAACGSCHNATKATIASGSHNKHLNAAGSAGCVDCHVGVTGDGVSYNSTRHVDTFINVTGAYSQGKASTPGNGYGTCSAAACHDNGTGTKVITPTWGNTAAACTACHALQPATGSHTKHLSTTQYTKANCASCHASAVEGSNGGTGHLDGNIDAINGYPANKTKGSAYATCNAAYCHSPGQSATGGALTTEYATVTWGDTVGCGSCHNATSATLNSGTHAKHLAVDANCANCHAGAVGNGVSYNSTNHVNSLIEVSAGAYNGAGTPGNGYGSCSTTPCHFSSTGSVTWGADTVTTSCEKCHGSANTAQPAAGGTFKSTAGATANTDVKVGAHVAHLGSNTTAGHQITVNLSCADCHKSVSSFNDANHIHAGQSVGEAGMAWSALAATGGVTPSYDPVTGNCTNYCHGATLADGTTATKQTAKWNQPLLSGAPALTNCGVCHGNPPATSGHISNPVGPVYVAQNSCNGCHSDVNTDGMTIADKTMHANGVVDGGSCNACHGYPPVKDMAGLGIQNSYTTARLQNYSGGGGAHNVPGHIALMAKATDSWSPCLICHPSASHNQGSGVFVPGNVQVSVDSKFKFDSKLPITYTGNQTGSPLSTGSCSNVSCHFKASPKWSTER</sequence>
<proteinExistence type="predicted"/>
<dbReference type="KEGG" id="gur:Gura_0498"/>
<dbReference type="Pfam" id="PF09698">
    <property type="entry name" value="GSu_C4xC__C2xCH"/>
    <property type="match status" value="3"/>
</dbReference>
<dbReference type="SUPFAM" id="SSF48695">
    <property type="entry name" value="Multiheme cytochromes"/>
    <property type="match status" value="5"/>
</dbReference>
<evidence type="ECO:0000256" key="1">
    <source>
        <dbReference type="ARBA" id="ARBA00022729"/>
    </source>
</evidence>
<dbReference type="NCBIfam" id="TIGR01904">
    <property type="entry name" value="GSu_C4xC__C2xCH"/>
    <property type="match status" value="10"/>
</dbReference>
<dbReference type="Proteomes" id="UP000006695">
    <property type="component" value="Chromosome"/>
</dbReference>
<feature type="signal peptide" evidence="2">
    <location>
        <begin position="1"/>
        <end position="33"/>
    </location>
</feature>
<protein>
    <submittedName>
        <fullName evidence="4">Cytochrome C family protein</fullName>
    </submittedName>
</protein>
<evidence type="ECO:0000256" key="2">
    <source>
        <dbReference type="SAM" id="SignalP"/>
    </source>
</evidence>
<dbReference type="InterPro" id="IPR010176">
    <property type="entry name" value="C4xCH_C2xCH_motif_GEOSU"/>
</dbReference>
<dbReference type="PANTHER" id="PTHR35038">
    <property type="entry name" value="DISSIMILATORY SULFITE REDUCTASE SIRA"/>
    <property type="match status" value="1"/>
</dbReference>
<keyword evidence="5" id="KW-1185">Reference proteome</keyword>
<reference evidence="4 5" key="1">
    <citation type="submission" date="2007-05" db="EMBL/GenBank/DDBJ databases">
        <title>Complete sequence of Geobacter uraniireducens Rf4.</title>
        <authorList>
            <consortium name="US DOE Joint Genome Institute"/>
            <person name="Copeland A."/>
            <person name="Lucas S."/>
            <person name="Lapidus A."/>
            <person name="Barry K."/>
            <person name="Detter J.C."/>
            <person name="Glavina del Rio T."/>
            <person name="Hammon N."/>
            <person name="Israni S."/>
            <person name="Dalin E."/>
            <person name="Tice H."/>
            <person name="Pitluck S."/>
            <person name="Chertkov O."/>
            <person name="Brettin T."/>
            <person name="Bruce D."/>
            <person name="Han C."/>
            <person name="Schmutz J."/>
            <person name="Larimer F."/>
            <person name="Land M."/>
            <person name="Hauser L."/>
            <person name="Kyrpides N."/>
            <person name="Mikhailova N."/>
            <person name="Shelobolina E."/>
            <person name="Aklujkar M."/>
            <person name="Lovley D."/>
            <person name="Richardson P."/>
        </authorList>
    </citation>
    <scope>NUCLEOTIDE SEQUENCE [LARGE SCALE GENOMIC DNA]</scope>
    <source>
        <strain evidence="5">ATCC BAA-1134 / JCM 13001 / Rf4</strain>
    </source>
</reference>
<evidence type="ECO:0000259" key="3">
    <source>
        <dbReference type="Pfam" id="PF22113"/>
    </source>
</evidence>
<dbReference type="GO" id="GO:0016491">
    <property type="term" value="F:oxidoreductase activity"/>
    <property type="evidence" value="ECO:0007669"/>
    <property type="project" value="TreeGrafter"/>
</dbReference>
<feature type="domain" description="Outer membrane cytochrome MtrC/MtrF-like" evidence="3">
    <location>
        <begin position="153"/>
        <end position="299"/>
    </location>
</feature>
<evidence type="ECO:0000313" key="4">
    <source>
        <dbReference type="EMBL" id="ABQ24713.1"/>
    </source>
</evidence>